<dbReference type="eggNOG" id="COG0285">
    <property type="taxonomic scope" value="Bacteria"/>
</dbReference>
<name>M1N1D3_9CLOT</name>
<dbReference type="GO" id="GO:0005737">
    <property type="term" value="C:cytoplasm"/>
    <property type="evidence" value="ECO:0007669"/>
    <property type="project" value="TreeGrafter"/>
</dbReference>
<evidence type="ECO:0000259" key="12">
    <source>
        <dbReference type="Pfam" id="PF02875"/>
    </source>
</evidence>
<evidence type="ECO:0000259" key="13">
    <source>
        <dbReference type="Pfam" id="PF08245"/>
    </source>
</evidence>
<dbReference type="InterPro" id="IPR036565">
    <property type="entry name" value="Mur-like_cat_sf"/>
</dbReference>
<gene>
    <name evidence="14" type="primary">folC</name>
    <name evidence="14" type="ORF">Cspa_c35210</name>
</gene>
<dbReference type="NCBIfam" id="TIGR01499">
    <property type="entry name" value="folC"/>
    <property type="match status" value="1"/>
</dbReference>
<dbReference type="SUPFAM" id="SSF53244">
    <property type="entry name" value="MurD-like peptide ligases, peptide-binding domain"/>
    <property type="match status" value="1"/>
</dbReference>
<evidence type="ECO:0000256" key="8">
    <source>
        <dbReference type="ARBA" id="ARBA00022842"/>
    </source>
</evidence>
<sequence>MNMTYEEAMNYITSVGRFGSNYGLERTFRILELLGSPHKKLKLIHIAGTNGKGSTTAMVTKILRGAGYKVGMYTSPYLEEFEERIQINGENINKDRLVDLLEKVKVVIERVVEEGYEHPTEFEIITALMFLHFYNEKVDYAVIEVGLGGRLDSTNVIVPKVSVITSISLDHVNILGDSLQAIAKEKAGIIKENVPLILYPQEKEVEEVILKVAEEKKSRVYLVKKEDSRLLNINNDELYQEVQVKSNKNTYSVKLPLLGEHQIINLSVALNVIEALYEIENIIINRELIEKSLEDVKWIGRLEVLGKKPAIVIDGAHNIDGIKALRRNVEKCFKYNKLYLLLGILADKQVKEMVKEITPIAEKVYALTPHSERAELSEDLKKEILEFNPNVVSLESYEEAFFSAVNEAEKDDLILISGSLYMVGDMRKIITSKNKCSI</sequence>
<keyword evidence="15" id="KW-1185">Reference proteome</keyword>
<dbReference type="PANTHER" id="PTHR11136:SF0">
    <property type="entry name" value="DIHYDROFOLATE SYNTHETASE-RELATED"/>
    <property type="match status" value="1"/>
</dbReference>
<dbReference type="SUPFAM" id="SSF53623">
    <property type="entry name" value="MurD-like peptide ligases, catalytic domain"/>
    <property type="match status" value="1"/>
</dbReference>
<evidence type="ECO:0000256" key="9">
    <source>
        <dbReference type="ARBA" id="ARBA00030592"/>
    </source>
</evidence>
<evidence type="ECO:0000256" key="1">
    <source>
        <dbReference type="ARBA" id="ARBA00001946"/>
    </source>
</evidence>
<evidence type="ECO:0000256" key="6">
    <source>
        <dbReference type="ARBA" id="ARBA00022741"/>
    </source>
</evidence>
<dbReference type="InterPro" id="IPR036615">
    <property type="entry name" value="Mur_ligase_C_dom_sf"/>
</dbReference>
<dbReference type="PIRSF" id="PIRSF001563">
    <property type="entry name" value="Folylpolyglu_synth"/>
    <property type="match status" value="1"/>
</dbReference>
<evidence type="ECO:0000256" key="2">
    <source>
        <dbReference type="ARBA" id="ARBA00008276"/>
    </source>
</evidence>
<dbReference type="AlphaFoldDB" id="M1N1D3"/>
<dbReference type="KEGG" id="csr:Cspa_c35210"/>
<dbReference type="InterPro" id="IPR001645">
    <property type="entry name" value="Folylpolyglutamate_synth"/>
</dbReference>
<evidence type="ECO:0000256" key="7">
    <source>
        <dbReference type="ARBA" id="ARBA00022840"/>
    </source>
</evidence>
<keyword evidence="6 11" id="KW-0547">Nucleotide-binding</keyword>
<dbReference type="EC" id="6.3.2.17" evidence="3"/>
<evidence type="ECO:0000256" key="4">
    <source>
        <dbReference type="ARBA" id="ARBA00022598"/>
    </source>
</evidence>
<evidence type="ECO:0000256" key="3">
    <source>
        <dbReference type="ARBA" id="ARBA00013025"/>
    </source>
</evidence>
<feature type="domain" description="Mur ligase C-terminal" evidence="12">
    <location>
        <begin position="300"/>
        <end position="419"/>
    </location>
</feature>
<evidence type="ECO:0000313" key="14">
    <source>
        <dbReference type="EMBL" id="AGF57282.1"/>
    </source>
</evidence>
<feature type="domain" description="Mur ligase central" evidence="13">
    <location>
        <begin position="46"/>
        <end position="272"/>
    </location>
</feature>
<dbReference type="GO" id="GO:0008841">
    <property type="term" value="F:dihydrofolate synthase activity"/>
    <property type="evidence" value="ECO:0007669"/>
    <property type="project" value="TreeGrafter"/>
</dbReference>
<proteinExistence type="inferred from homology"/>
<dbReference type="InterPro" id="IPR013221">
    <property type="entry name" value="Mur_ligase_cen"/>
</dbReference>
<comment type="cofactor">
    <cofactor evidence="1">
        <name>Mg(2+)</name>
        <dbReference type="ChEBI" id="CHEBI:18420"/>
    </cofactor>
</comment>
<protein>
    <recommendedName>
        <fullName evidence="3">tetrahydrofolate synthase</fullName>
        <ecNumber evidence="3">6.3.2.17</ecNumber>
    </recommendedName>
    <alternativeName>
        <fullName evidence="9">Tetrahydrofolylpolyglutamate synthase</fullName>
    </alternativeName>
</protein>
<dbReference type="HOGENOM" id="CLU_015869_1_2_9"/>
<dbReference type="InterPro" id="IPR018109">
    <property type="entry name" value="Folylpolyglutamate_synth_CS"/>
</dbReference>
<dbReference type="PATRIC" id="fig|931276.5.peg.3547"/>
<evidence type="ECO:0000256" key="10">
    <source>
        <dbReference type="ARBA" id="ARBA00047493"/>
    </source>
</evidence>
<dbReference type="PROSITE" id="PS01012">
    <property type="entry name" value="FOLYLPOLYGLU_SYNT_2"/>
    <property type="match status" value="1"/>
</dbReference>
<dbReference type="Pfam" id="PF08245">
    <property type="entry name" value="Mur_ligase_M"/>
    <property type="match status" value="1"/>
</dbReference>
<keyword evidence="4 11" id="KW-0436">Ligase</keyword>
<dbReference type="STRING" id="36745.CLSAP_32920"/>
<reference evidence="14 15" key="1">
    <citation type="submission" date="2013-02" db="EMBL/GenBank/DDBJ databases">
        <title>Genome sequence of Clostridium saccharoperbutylacetonicum N1-4(HMT).</title>
        <authorList>
            <person name="Poehlein A."/>
            <person name="Daniel R."/>
        </authorList>
    </citation>
    <scope>NUCLEOTIDE SEQUENCE [LARGE SCALE GENOMIC DNA]</scope>
    <source>
        <strain evidence="15">N1-4(HMT)</strain>
    </source>
</reference>
<dbReference type="PANTHER" id="PTHR11136">
    <property type="entry name" value="FOLYLPOLYGLUTAMATE SYNTHASE-RELATED"/>
    <property type="match status" value="1"/>
</dbReference>
<comment type="similarity">
    <text evidence="2 11">Belongs to the folylpolyglutamate synthase family.</text>
</comment>
<dbReference type="FunFam" id="3.40.1190.10:FF:000011">
    <property type="entry name" value="Folylpolyglutamate synthase/dihydrofolate synthase"/>
    <property type="match status" value="1"/>
</dbReference>
<keyword evidence="5" id="KW-0479">Metal-binding</keyword>
<organism evidence="14 15">
    <name type="scientific">Clostridium saccharoperbutylacetonicum N1-4(HMT)</name>
    <dbReference type="NCBI Taxonomy" id="931276"/>
    <lineage>
        <taxon>Bacteria</taxon>
        <taxon>Bacillati</taxon>
        <taxon>Bacillota</taxon>
        <taxon>Clostridia</taxon>
        <taxon>Eubacteriales</taxon>
        <taxon>Clostridiaceae</taxon>
        <taxon>Clostridium</taxon>
    </lineage>
</organism>
<dbReference type="Pfam" id="PF02875">
    <property type="entry name" value="Mur_ligase_C"/>
    <property type="match status" value="1"/>
</dbReference>
<comment type="catalytic activity">
    <reaction evidence="10">
        <text>(6S)-5,6,7,8-tetrahydrofolyl-(gamma-L-Glu)(n) + L-glutamate + ATP = (6S)-5,6,7,8-tetrahydrofolyl-(gamma-L-Glu)(n+1) + ADP + phosphate + H(+)</text>
        <dbReference type="Rhea" id="RHEA:10580"/>
        <dbReference type="Rhea" id="RHEA-COMP:14738"/>
        <dbReference type="Rhea" id="RHEA-COMP:14740"/>
        <dbReference type="ChEBI" id="CHEBI:15378"/>
        <dbReference type="ChEBI" id="CHEBI:29985"/>
        <dbReference type="ChEBI" id="CHEBI:30616"/>
        <dbReference type="ChEBI" id="CHEBI:43474"/>
        <dbReference type="ChEBI" id="CHEBI:141005"/>
        <dbReference type="ChEBI" id="CHEBI:456216"/>
        <dbReference type="EC" id="6.3.2.17"/>
    </reaction>
</comment>
<dbReference type="InterPro" id="IPR004101">
    <property type="entry name" value="Mur_ligase_C"/>
</dbReference>
<evidence type="ECO:0000313" key="15">
    <source>
        <dbReference type="Proteomes" id="UP000011728"/>
    </source>
</evidence>
<dbReference type="Proteomes" id="UP000011728">
    <property type="component" value="Chromosome"/>
</dbReference>
<evidence type="ECO:0000256" key="11">
    <source>
        <dbReference type="PIRNR" id="PIRNR001563"/>
    </source>
</evidence>
<dbReference type="PROSITE" id="PS01011">
    <property type="entry name" value="FOLYLPOLYGLU_SYNT_1"/>
    <property type="match status" value="1"/>
</dbReference>
<dbReference type="EMBL" id="CP004121">
    <property type="protein sequence ID" value="AGF57282.1"/>
    <property type="molecule type" value="Genomic_DNA"/>
</dbReference>
<dbReference type="Gene3D" id="3.40.1190.10">
    <property type="entry name" value="Mur-like, catalytic domain"/>
    <property type="match status" value="1"/>
</dbReference>
<keyword evidence="7 11" id="KW-0067">ATP-binding</keyword>
<accession>M1N1D3</accession>
<evidence type="ECO:0000256" key="5">
    <source>
        <dbReference type="ARBA" id="ARBA00022723"/>
    </source>
</evidence>
<dbReference type="OrthoDB" id="9809356at2"/>
<dbReference type="GO" id="GO:0005524">
    <property type="term" value="F:ATP binding"/>
    <property type="evidence" value="ECO:0007669"/>
    <property type="project" value="UniProtKB-KW"/>
</dbReference>
<dbReference type="Gene3D" id="3.90.190.20">
    <property type="entry name" value="Mur ligase, C-terminal domain"/>
    <property type="match status" value="1"/>
</dbReference>
<dbReference type="GO" id="GO:0004326">
    <property type="term" value="F:tetrahydrofolylpolyglutamate synthase activity"/>
    <property type="evidence" value="ECO:0007669"/>
    <property type="project" value="UniProtKB-EC"/>
</dbReference>
<dbReference type="GO" id="GO:0046872">
    <property type="term" value="F:metal ion binding"/>
    <property type="evidence" value="ECO:0007669"/>
    <property type="project" value="UniProtKB-KW"/>
</dbReference>
<dbReference type="RefSeq" id="WP_015393598.1">
    <property type="nucleotide sequence ID" value="NC_020291.1"/>
</dbReference>
<keyword evidence="8" id="KW-0460">Magnesium</keyword>